<evidence type="ECO:0000256" key="1">
    <source>
        <dbReference type="SAM" id="MobiDB-lite"/>
    </source>
</evidence>
<dbReference type="PANTHER" id="PTHR33730">
    <property type="entry name" value="OS05G0542732 PROTEIN-RELATED"/>
    <property type="match status" value="1"/>
</dbReference>
<comment type="caution">
    <text evidence="2">The sequence shown here is derived from an EMBL/GenBank/DDBJ whole genome shotgun (WGS) entry which is preliminary data.</text>
</comment>
<gene>
    <name evidence="2" type="ORF">QVD17_25911</name>
</gene>
<dbReference type="AlphaFoldDB" id="A0AAD8NPK8"/>
<sequence>MAGLQRSSISFRRQGSSGLIWDDNFLSSSQSKPPSSNADPLVENTNIRSINTVRRNRSKDRECAATTEPPSPTVPVCGLCRGFGCKADISVLLMQKVARCKREKRDMKTKKHDPPAT</sequence>
<dbReference type="Proteomes" id="UP001229421">
    <property type="component" value="Unassembled WGS sequence"/>
</dbReference>
<evidence type="ECO:0000313" key="3">
    <source>
        <dbReference type="Proteomes" id="UP001229421"/>
    </source>
</evidence>
<dbReference type="Pfam" id="PF15697">
    <property type="entry name" value="DUF4666"/>
    <property type="match status" value="1"/>
</dbReference>
<keyword evidence="3" id="KW-1185">Reference proteome</keyword>
<dbReference type="EMBL" id="JAUHHV010000007">
    <property type="protein sequence ID" value="KAK1416794.1"/>
    <property type="molecule type" value="Genomic_DNA"/>
</dbReference>
<accession>A0AAD8NPK8</accession>
<proteinExistence type="predicted"/>
<evidence type="ECO:0000313" key="2">
    <source>
        <dbReference type="EMBL" id="KAK1416794.1"/>
    </source>
</evidence>
<protein>
    <submittedName>
        <fullName evidence="2">Uncharacterized protein</fullName>
    </submittedName>
</protein>
<dbReference type="InterPro" id="IPR031421">
    <property type="entry name" value="DUF4666"/>
</dbReference>
<dbReference type="PANTHER" id="PTHR33730:SF4">
    <property type="entry name" value="OS05G0542732 PROTEIN"/>
    <property type="match status" value="1"/>
</dbReference>
<feature type="region of interest" description="Disordered" evidence="1">
    <location>
        <begin position="22"/>
        <end position="71"/>
    </location>
</feature>
<feature type="compositionally biased region" description="Polar residues" evidence="1">
    <location>
        <begin position="43"/>
        <end position="53"/>
    </location>
</feature>
<reference evidence="2" key="1">
    <citation type="journal article" date="2023" name="bioRxiv">
        <title>Improved chromosome-level genome assembly for marigold (Tagetes erecta).</title>
        <authorList>
            <person name="Jiang F."/>
            <person name="Yuan L."/>
            <person name="Wang S."/>
            <person name="Wang H."/>
            <person name="Xu D."/>
            <person name="Wang A."/>
            <person name="Fan W."/>
        </authorList>
    </citation>
    <scope>NUCLEOTIDE SEQUENCE</scope>
    <source>
        <strain evidence="2">WSJ</strain>
        <tissue evidence="2">Leaf</tissue>
    </source>
</reference>
<organism evidence="2 3">
    <name type="scientific">Tagetes erecta</name>
    <name type="common">African marigold</name>
    <dbReference type="NCBI Taxonomy" id="13708"/>
    <lineage>
        <taxon>Eukaryota</taxon>
        <taxon>Viridiplantae</taxon>
        <taxon>Streptophyta</taxon>
        <taxon>Embryophyta</taxon>
        <taxon>Tracheophyta</taxon>
        <taxon>Spermatophyta</taxon>
        <taxon>Magnoliopsida</taxon>
        <taxon>eudicotyledons</taxon>
        <taxon>Gunneridae</taxon>
        <taxon>Pentapetalae</taxon>
        <taxon>asterids</taxon>
        <taxon>campanulids</taxon>
        <taxon>Asterales</taxon>
        <taxon>Asteraceae</taxon>
        <taxon>Asteroideae</taxon>
        <taxon>Heliantheae alliance</taxon>
        <taxon>Tageteae</taxon>
        <taxon>Tagetes</taxon>
    </lineage>
</organism>
<name>A0AAD8NPK8_TARER</name>
<feature type="compositionally biased region" description="Low complexity" evidence="1">
    <location>
        <begin position="27"/>
        <end position="36"/>
    </location>
</feature>